<dbReference type="SUPFAM" id="SSF51679">
    <property type="entry name" value="Bacterial luciferase-like"/>
    <property type="match status" value="1"/>
</dbReference>
<gene>
    <name evidence="4" type="ORF">FJU08_22270</name>
</gene>
<name>A0A506TWH7_9HYPH</name>
<evidence type="ECO:0000313" key="5">
    <source>
        <dbReference type="Proteomes" id="UP000318801"/>
    </source>
</evidence>
<sequence length="344" mass="37773">MRIDLAGFAREDAIGDHQALMRLVERADAYGYGGIWFNEFHFRRDTNAYPSTLLLGAEILARTERLRFGTSVLVLPLHHPLLLAEQVAQLDFQSQGRVDVGVGRGTDPASFRALGLGEAVMKQRFEEALGIMLMAWQQPSVSSDGPGWHFSDVAVGPPVVQRPHPPIYIAGVSDQTIDLAARKGFPLLLSLEPNEERQLPRFRQALARHGGAPDALMASSLSRYIIIAETKKAASAQIERFMERINARRNALARMRGEEPPARRGLQELVDGYTIFGTPDMCLTQLQALSAQSGARSIRLMFSGNGLLPLDEAETAMSLFARTILAELTTSHDAGAELSECLRA</sequence>
<keyword evidence="2" id="KW-0503">Monooxygenase</keyword>
<dbReference type="RefSeq" id="WP_141151236.1">
    <property type="nucleotide sequence ID" value="NZ_VHLG01000030.1"/>
</dbReference>
<dbReference type="EMBL" id="VHLG01000030">
    <property type="protein sequence ID" value="TPW26432.1"/>
    <property type="molecule type" value="Genomic_DNA"/>
</dbReference>
<dbReference type="InterPro" id="IPR050766">
    <property type="entry name" value="Bact_Lucif_Oxidored"/>
</dbReference>
<evidence type="ECO:0000259" key="3">
    <source>
        <dbReference type="Pfam" id="PF00296"/>
    </source>
</evidence>
<dbReference type="Gene3D" id="3.20.20.30">
    <property type="entry name" value="Luciferase-like domain"/>
    <property type="match status" value="1"/>
</dbReference>
<dbReference type="InterPro" id="IPR036661">
    <property type="entry name" value="Luciferase-like_sf"/>
</dbReference>
<evidence type="ECO:0000313" key="4">
    <source>
        <dbReference type="EMBL" id="TPW26432.1"/>
    </source>
</evidence>
<evidence type="ECO:0000256" key="1">
    <source>
        <dbReference type="ARBA" id="ARBA00023002"/>
    </source>
</evidence>
<proteinExistence type="predicted"/>
<dbReference type="PANTHER" id="PTHR30137">
    <property type="entry name" value="LUCIFERASE-LIKE MONOOXYGENASE"/>
    <property type="match status" value="1"/>
</dbReference>
<dbReference type="Pfam" id="PF00296">
    <property type="entry name" value="Bac_luciferase"/>
    <property type="match status" value="1"/>
</dbReference>
<comment type="caution">
    <text evidence="4">The sequence shown here is derived from an EMBL/GenBank/DDBJ whole genome shotgun (WGS) entry which is preliminary data.</text>
</comment>
<feature type="domain" description="Luciferase-like" evidence="3">
    <location>
        <begin position="16"/>
        <end position="296"/>
    </location>
</feature>
<accession>A0A506TWH7</accession>
<dbReference type="GO" id="GO:0016705">
    <property type="term" value="F:oxidoreductase activity, acting on paired donors, with incorporation or reduction of molecular oxygen"/>
    <property type="evidence" value="ECO:0007669"/>
    <property type="project" value="InterPro"/>
</dbReference>
<dbReference type="GO" id="GO:0004497">
    <property type="term" value="F:monooxygenase activity"/>
    <property type="evidence" value="ECO:0007669"/>
    <property type="project" value="UniProtKB-KW"/>
</dbReference>
<evidence type="ECO:0000256" key="2">
    <source>
        <dbReference type="ARBA" id="ARBA00023033"/>
    </source>
</evidence>
<protein>
    <submittedName>
        <fullName evidence="4">LLM class flavin-dependent oxidoreductase</fullName>
    </submittedName>
</protein>
<organism evidence="4 5">
    <name type="scientific">Martelella alba</name>
    <dbReference type="NCBI Taxonomy" id="2590451"/>
    <lineage>
        <taxon>Bacteria</taxon>
        <taxon>Pseudomonadati</taxon>
        <taxon>Pseudomonadota</taxon>
        <taxon>Alphaproteobacteria</taxon>
        <taxon>Hyphomicrobiales</taxon>
        <taxon>Aurantimonadaceae</taxon>
        <taxon>Martelella</taxon>
    </lineage>
</organism>
<dbReference type="GO" id="GO:0005829">
    <property type="term" value="C:cytosol"/>
    <property type="evidence" value="ECO:0007669"/>
    <property type="project" value="TreeGrafter"/>
</dbReference>
<dbReference type="InterPro" id="IPR011251">
    <property type="entry name" value="Luciferase-like_dom"/>
</dbReference>
<dbReference type="AlphaFoldDB" id="A0A506TWH7"/>
<keyword evidence="5" id="KW-1185">Reference proteome</keyword>
<dbReference type="PANTHER" id="PTHR30137:SF8">
    <property type="entry name" value="BLR5498 PROTEIN"/>
    <property type="match status" value="1"/>
</dbReference>
<dbReference type="OrthoDB" id="9814695at2"/>
<reference evidence="4 5" key="1">
    <citation type="submission" date="2019-06" db="EMBL/GenBank/DDBJ databases">
        <authorList>
            <person name="Li M."/>
        </authorList>
    </citation>
    <scope>NUCLEOTIDE SEQUENCE [LARGE SCALE GENOMIC DNA]</scope>
    <source>
        <strain evidence="4 5">BGMRC2036</strain>
    </source>
</reference>
<dbReference type="Proteomes" id="UP000318801">
    <property type="component" value="Unassembled WGS sequence"/>
</dbReference>
<keyword evidence="1" id="KW-0560">Oxidoreductase</keyword>